<feature type="compositionally biased region" description="Basic and acidic residues" evidence="8">
    <location>
        <begin position="1460"/>
        <end position="1476"/>
    </location>
</feature>
<feature type="region of interest" description="Disordered" evidence="8">
    <location>
        <begin position="1281"/>
        <end position="1325"/>
    </location>
</feature>
<feature type="compositionally biased region" description="Polar residues" evidence="8">
    <location>
        <begin position="340"/>
        <end position="353"/>
    </location>
</feature>
<evidence type="ECO:0000313" key="10">
    <source>
        <dbReference type="EMBL" id="KAK0538145.1"/>
    </source>
</evidence>
<dbReference type="InterPro" id="IPR016024">
    <property type="entry name" value="ARM-type_fold"/>
</dbReference>
<keyword evidence="7" id="KW-0648">Protein biosynthesis</keyword>
<protein>
    <recommendedName>
        <fullName evidence="9">MI domain-containing protein</fullName>
    </recommendedName>
</protein>
<evidence type="ECO:0000256" key="4">
    <source>
        <dbReference type="ARBA" id="ARBA00022540"/>
    </source>
</evidence>
<evidence type="ECO:0000313" key="11">
    <source>
        <dbReference type="Proteomes" id="UP001176521"/>
    </source>
</evidence>
<dbReference type="GO" id="GO:0016281">
    <property type="term" value="C:eukaryotic translation initiation factor 4F complex"/>
    <property type="evidence" value="ECO:0007669"/>
    <property type="project" value="TreeGrafter"/>
</dbReference>
<dbReference type="FunFam" id="1.25.40.180:FF:000020">
    <property type="entry name" value="Eukaryotic translation initiation factor subunit"/>
    <property type="match status" value="1"/>
</dbReference>
<dbReference type="PROSITE" id="PS51366">
    <property type="entry name" value="MI"/>
    <property type="match status" value="1"/>
</dbReference>
<dbReference type="GO" id="GO:0003743">
    <property type="term" value="F:translation initiation factor activity"/>
    <property type="evidence" value="ECO:0007669"/>
    <property type="project" value="UniProtKB-KW"/>
</dbReference>
<dbReference type="GO" id="GO:0010494">
    <property type="term" value="C:cytoplasmic stress granule"/>
    <property type="evidence" value="ECO:0007669"/>
    <property type="project" value="UniProtKB-ARBA"/>
</dbReference>
<evidence type="ECO:0000259" key="9">
    <source>
        <dbReference type="PROSITE" id="PS51366"/>
    </source>
</evidence>
<organism evidence="10 11">
    <name type="scientific">Tilletia horrida</name>
    <dbReference type="NCBI Taxonomy" id="155126"/>
    <lineage>
        <taxon>Eukaryota</taxon>
        <taxon>Fungi</taxon>
        <taxon>Dikarya</taxon>
        <taxon>Basidiomycota</taxon>
        <taxon>Ustilaginomycotina</taxon>
        <taxon>Exobasidiomycetes</taxon>
        <taxon>Tilletiales</taxon>
        <taxon>Tilletiaceae</taxon>
        <taxon>Tilletia</taxon>
    </lineage>
</organism>
<feature type="compositionally biased region" description="Low complexity" evidence="8">
    <location>
        <begin position="10"/>
        <end position="46"/>
    </location>
</feature>
<evidence type="ECO:0000256" key="5">
    <source>
        <dbReference type="ARBA" id="ARBA00022553"/>
    </source>
</evidence>
<comment type="subcellular location">
    <subcellularLocation>
        <location evidence="1">Cytoplasm</location>
    </subcellularLocation>
</comment>
<proteinExistence type="inferred from homology"/>
<dbReference type="PANTHER" id="PTHR23253:SF9">
    <property type="entry name" value="EUKARYOTIC TRANSLATION INITIATION FACTOR 4 GAMMA 2"/>
    <property type="match status" value="1"/>
</dbReference>
<feature type="region of interest" description="Disordered" evidence="8">
    <location>
        <begin position="62"/>
        <end position="173"/>
    </location>
</feature>
<feature type="compositionally biased region" description="Polar residues" evidence="8">
    <location>
        <begin position="872"/>
        <end position="890"/>
    </location>
</feature>
<evidence type="ECO:0000256" key="7">
    <source>
        <dbReference type="ARBA" id="ARBA00022917"/>
    </source>
</evidence>
<evidence type="ECO:0000256" key="1">
    <source>
        <dbReference type="ARBA" id="ARBA00004496"/>
    </source>
</evidence>
<feature type="compositionally biased region" description="Polar residues" evidence="8">
    <location>
        <begin position="137"/>
        <end position="161"/>
    </location>
</feature>
<feature type="compositionally biased region" description="Basic and acidic residues" evidence="8">
    <location>
        <begin position="654"/>
        <end position="759"/>
    </location>
</feature>
<feature type="compositionally biased region" description="Basic and acidic residues" evidence="8">
    <location>
        <begin position="1289"/>
        <end position="1325"/>
    </location>
</feature>
<keyword evidence="4" id="KW-0396">Initiation factor</keyword>
<comment type="similarity">
    <text evidence="2">Belongs to the eukaryotic initiation factor 4G family.</text>
</comment>
<evidence type="ECO:0000256" key="8">
    <source>
        <dbReference type="SAM" id="MobiDB-lite"/>
    </source>
</evidence>
<dbReference type="SUPFAM" id="SSF101489">
    <property type="entry name" value="Eukaryotic initiation factor 4f subunit eIF4g, eIF4e-binding domain"/>
    <property type="match status" value="1"/>
</dbReference>
<feature type="compositionally biased region" description="Low complexity" evidence="8">
    <location>
        <begin position="272"/>
        <end position="324"/>
    </location>
</feature>
<feature type="compositionally biased region" description="Acidic residues" evidence="8">
    <location>
        <begin position="1626"/>
        <end position="1639"/>
    </location>
</feature>
<comment type="caution">
    <text evidence="10">The sequence shown here is derived from an EMBL/GenBank/DDBJ whole genome shotgun (WGS) entry which is preliminary data.</text>
</comment>
<feature type="compositionally biased region" description="Basic and acidic residues" evidence="8">
    <location>
        <begin position="637"/>
        <end position="647"/>
    </location>
</feature>
<sequence length="1795" mass="187249">MSKANTQAPSSNKSAAASTQSTTPATTAAPSAAAASGSSASAPRPTSTFNYAAAAAKSKPAATSFAAAAAASSASQASSGAATPNTAGAATPATAQQQQQQASSSSSAAATPATAIPVPQNGNNRNAAASSAVINGGPSQAQSSHNRRQSAVSVAKGQTGTLPIAVSSAGSRDSINFGSIAEANALLSSSPATLPEAIRPPRQFGSVEAANPAANMNGAGSTAAPASDAAASKASGSGSAKAAGSDATASSSTPAVRTAKTTVNFHKLFQGSASSPSPAPSTASATTATAESSRPVSVAASSHSQTPSSSTATTPAPSQQSTPAHTPAVLNAAPSPNARLPSSNLRPNGSQPFQPARSASGAQSGPGSRLPSGAPGNVPPSPFVPHNQQQAQGMQGQVQRSPNVQHAGLQPMQMGQQPWVPMYHGAQYQGYHPNQYPYHGPGGWQQPHQGYEMQGGAAGAPRSPRHPNMPTSPMPPGPHQINGQPSPSPMHSPGQTRSQPAGPSGIGLGQPPTPHSRPPSGFPSMGSGTFVPHGHTHGHAHSGSQHGSFSGPGGPNSPLPGSIAPMSPSARNFEPKRSSAIKIVDPNTKAAIDVSGLLPKASSVTKLLASATGTTSPGSSSGAPSPVPAPATVSKPKTHETWMEKVRAAAAGKHVADEKEKTEKAEAERKAKEEAEQKAKEEAERKAKEEEEQRKAQEEAERKAKEEAEKKAKEEEEAKRKAEEEEAKRKAEEEEAKRKAEEEEAKRKAAEAEAKRKAEEEEAAAAAKKKREEEEEAAAAAAAAASADKSATADEPKGVETPSRPVVKPIDTKGSANRGQLSAADIERLAREASSVPSTPHEGLPPRTPGLPLATPRTPSTPGFAGLPAKPLTSSTSTGSVAGFTNNSTIKLDADGPEKKRRPAVGQLDVSAANKVRDNDGPLSAASVSLGSARRLHNLDRVDYGKMKSPKPELNEDAAPGKYRYDRDFLLQFMDVVKDKPPALPSLSSLGMDNASIGAGMGPRTGSGRRASGIMGPGSAIGRGPPTGLGINAPGSAFGGKPGAPLKTSEERFAASSAMRPAAGGMGNFGSGPMGAFNVGNRSQPLSRGGSGSNALPGRDDGGRTKSTRGRQREPNPSRGDRGPQVNPPEKGGPTIPLDQVVPLANSENRWMPQANRNTVKPDSPEMVQRKVKALLNKLTLEKFESISNQILEWANKSINETDGRTLRQVIALIFEKATDEAAFSEMYARLCQKIYGELNPEISDENLKDANGNAVSGGILFRKYLLNRCQEDFERGWAARESSQNAAKSKEAEDKAKQERNEAAEAEAKAAAERGEEPKPDDKEAELLSDEYYELAKAKRRGLGLVRFIGELCKKAMLTERIMHLCVKQLLANTTEPEEEDIESLCKLLTTVGQMMDSPKYTGLMDIYFQRMHEIVDSGKINSRMKFMLIDVIELREKQKWVPRHAQANTGPKTIAQVHEEAKAAQQAKEAEHLARSRGGPVSRGGSRRGQPRDGYGGPAGIGPGADGWATVGGGAPAAPPPRAKAGDLSGFGSITRTASKGPLFGGPSNVFGKRKQGASEDGSTPPTRTNSSTNMFALLNNTEDTEGTAAPSQPEEGGRKKLQLAPRTKPLPDLNAPNAAGEGTDAEGDDNEDEDEEPVKQPPKSMTDDEAKTRIGNDVKEFLEVKDVKSGVEGFTLLPEDRRSQAIAEFVDAAINKKEADVQNVTKLFKALSEDSVLTEDQAADGFKDSVPYLQDFEIDAPNVFTWIAGMLVALGLPRSRIEALADTMENEDNVSPAPKEKLLAKVDERISA</sequence>
<dbReference type="SUPFAM" id="SSF48371">
    <property type="entry name" value="ARM repeat"/>
    <property type="match status" value="2"/>
</dbReference>
<keyword evidence="11" id="KW-1185">Reference proteome</keyword>
<reference evidence="10" key="1">
    <citation type="journal article" date="2023" name="PhytoFront">
        <title>Draft Genome Resources of Seven Strains of Tilletia horrida, Causal Agent of Kernel Smut of Rice.</title>
        <authorList>
            <person name="Khanal S."/>
            <person name="Antony Babu S."/>
            <person name="Zhou X.G."/>
        </authorList>
    </citation>
    <scope>NUCLEOTIDE SEQUENCE</scope>
    <source>
        <strain evidence="10">TX3</strain>
    </source>
</reference>
<keyword evidence="3" id="KW-0963">Cytoplasm</keyword>
<dbReference type="InterPro" id="IPR036211">
    <property type="entry name" value="eIF4G_eIF4E-bd_sf"/>
</dbReference>
<feature type="compositionally biased region" description="Low complexity" evidence="8">
    <location>
        <begin position="609"/>
        <end position="634"/>
    </location>
</feature>
<feature type="region of interest" description="Disordered" evidence="8">
    <location>
        <begin position="193"/>
        <end position="402"/>
    </location>
</feature>
<feature type="compositionally biased region" description="Low complexity" evidence="8">
    <location>
        <begin position="439"/>
        <end position="451"/>
    </location>
</feature>
<feature type="region of interest" description="Disordered" evidence="8">
    <location>
        <begin position="1609"/>
        <end position="1655"/>
    </location>
</feature>
<feature type="compositionally biased region" description="Low complexity" evidence="8">
    <location>
        <begin position="62"/>
        <end position="132"/>
    </location>
</feature>
<feature type="region of interest" description="Disordered" evidence="8">
    <location>
        <begin position="439"/>
        <end position="587"/>
    </location>
</feature>
<dbReference type="GO" id="GO:0003729">
    <property type="term" value="F:mRNA binding"/>
    <property type="evidence" value="ECO:0007669"/>
    <property type="project" value="TreeGrafter"/>
</dbReference>
<dbReference type="Gene3D" id="1.20.970.30">
    <property type="entry name" value="eIF4G, eIF4E-binding domain"/>
    <property type="match status" value="1"/>
</dbReference>
<evidence type="ECO:0000256" key="6">
    <source>
        <dbReference type="ARBA" id="ARBA00022884"/>
    </source>
</evidence>
<dbReference type="PANTHER" id="PTHR23253">
    <property type="entry name" value="EUKARYOTIC TRANSLATION INITIATION FACTOR 4 GAMMA"/>
    <property type="match status" value="1"/>
</dbReference>
<dbReference type="Gene3D" id="1.25.40.180">
    <property type="match status" value="2"/>
</dbReference>
<dbReference type="InterPro" id="IPR022745">
    <property type="entry name" value="eIF4G1_eIF4E-bd"/>
</dbReference>
<dbReference type="SMART" id="SM00543">
    <property type="entry name" value="MIF4G"/>
    <property type="match status" value="1"/>
</dbReference>
<dbReference type="Pfam" id="PF02854">
    <property type="entry name" value="MIF4G"/>
    <property type="match status" value="1"/>
</dbReference>
<feature type="compositionally biased region" description="Gly residues" evidence="8">
    <location>
        <begin position="1496"/>
        <end position="1517"/>
    </location>
</feature>
<feature type="region of interest" description="Disordered" evidence="8">
    <location>
        <begin position="608"/>
        <end position="906"/>
    </location>
</feature>
<feature type="region of interest" description="Disordered" evidence="8">
    <location>
        <begin position="1460"/>
        <end position="1575"/>
    </location>
</feature>
<dbReference type="InterPro" id="IPR003891">
    <property type="entry name" value="Initiation_fac_eIF4g_MI"/>
</dbReference>
<accession>A0AAN6GF60</accession>
<gene>
    <name evidence="10" type="ORF">OC842_001395</name>
</gene>
<keyword evidence="6" id="KW-0694">RNA-binding</keyword>
<dbReference type="Pfam" id="PF12152">
    <property type="entry name" value="eIF_4G1"/>
    <property type="match status" value="1"/>
</dbReference>
<feature type="compositionally biased region" description="Low complexity" evidence="8">
    <location>
        <begin position="388"/>
        <end position="399"/>
    </location>
</feature>
<name>A0AAN6GF60_9BASI</name>
<evidence type="ECO:0000256" key="3">
    <source>
        <dbReference type="ARBA" id="ARBA00022490"/>
    </source>
</evidence>
<feature type="compositionally biased region" description="Basic and acidic residues" evidence="8">
    <location>
        <begin position="1111"/>
        <end position="1122"/>
    </location>
</feature>
<feature type="compositionally biased region" description="Low complexity" evidence="8">
    <location>
        <begin position="209"/>
        <end position="255"/>
    </location>
</feature>
<dbReference type="InterPro" id="IPR003890">
    <property type="entry name" value="MIF4G-like_typ-3"/>
</dbReference>
<dbReference type="EMBL" id="JAPDMQ010000049">
    <property type="protein sequence ID" value="KAK0538145.1"/>
    <property type="molecule type" value="Genomic_DNA"/>
</dbReference>
<dbReference type="Proteomes" id="UP001176521">
    <property type="component" value="Unassembled WGS sequence"/>
</dbReference>
<evidence type="ECO:0000256" key="2">
    <source>
        <dbReference type="ARBA" id="ARBA00005775"/>
    </source>
</evidence>
<keyword evidence="5" id="KW-0597">Phosphoprotein</keyword>
<feature type="compositionally biased region" description="Pro residues" evidence="8">
    <location>
        <begin position="511"/>
        <end position="521"/>
    </location>
</feature>
<feature type="domain" description="MI" evidence="9">
    <location>
        <begin position="1652"/>
        <end position="1773"/>
    </location>
</feature>
<feature type="compositionally biased region" description="Low complexity" evidence="8">
    <location>
        <begin position="1565"/>
        <end position="1575"/>
    </location>
</feature>
<feature type="region of interest" description="Disordered" evidence="8">
    <location>
        <begin position="1074"/>
        <end position="1139"/>
    </location>
</feature>
<feature type="region of interest" description="Disordered" evidence="8">
    <location>
        <begin position="1"/>
        <end position="46"/>
    </location>
</feature>